<dbReference type="Proteomes" id="UP000638732">
    <property type="component" value="Unassembled WGS sequence"/>
</dbReference>
<name>A0A966DV32_9SPHI</name>
<proteinExistence type="predicted"/>
<feature type="transmembrane region" description="Helical" evidence="1">
    <location>
        <begin position="16"/>
        <end position="36"/>
    </location>
</feature>
<evidence type="ECO:0000256" key="1">
    <source>
        <dbReference type="SAM" id="Phobius"/>
    </source>
</evidence>
<evidence type="ECO:0000313" key="2">
    <source>
        <dbReference type="EMBL" id="NCD70164.1"/>
    </source>
</evidence>
<reference evidence="2" key="1">
    <citation type="submission" date="2020-01" db="EMBL/GenBank/DDBJ databases">
        <authorList>
            <person name="Seo Y.L."/>
        </authorList>
    </citation>
    <scope>NUCLEOTIDE SEQUENCE</scope>
    <source>
        <strain evidence="2">R11</strain>
    </source>
</reference>
<reference evidence="2" key="2">
    <citation type="submission" date="2020-10" db="EMBL/GenBank/DDBJ databases">
        <title>Mucilaginibacter sp. nov., isolated from soil.</title>
        <authorList>
            <person name="Jeon C.O."/>
        </authorList>
    </citation>
    <scope>NUCLEOTIDE SEQUENCE</scope>
    <source>
        <strain evidence="2">R11</strain>
    </source>
</reference>
<keyword evidence="3" id="KW-1185">Reference proteome</keyword>
<organism evidence="2 3">
    <name type="scientific">Mucilaginibacter agri</name>
    <dbReference type="NCBI Taxonomy" id="2695265"/>
    <lineage>
        <taxon>Bacteria</taxon>
        <taxon>Pseudomonadati</taxon>
        <taxon>Bacteroidota</taxon>
        <taxon>Sphingobacteriia</taxon>
        <taxon>Sphingobacteriales</taxon>
        <taxon>Sphingobacteriaceae</taxon>
        <taxon>Mucilaginibacter</taxon>
    </lineage>
</organism>
<keyword evidence="1" id="KW-1133">Transmembrane helix</keyword>
<gene>
    <name evidence="2" type="ORF">GSY63_12420</name>
</gene>
<evidence type="ECO:0000313" key="3">
    <source>
        <dbReference type="Proteomes" id="UP000638732"/>
    </source>
</evidence>
<accession>A0A966DV32</accession>
<sequence>MDQKETGDKRKSGFDISAWIPHLITAVTIIIGVYQYNKTTEREIRKEFFYKQVKCYEDITNQVSLMMNNQSTSMDSLRKELNKFKTLRDGSYHLYTTDSVEKYVATFEFYYERYLRNDSITNDDLHIISYKLFNQCRLSLNQTLDVKLTEINFRKKLD</sequence>
<keyword evidence="1" id="KW-0812">Transmembrane</keyword>
<dbReference type="EMBL" id="WWEO01000042">
    <property type="protein sequence ID" value="NCD70164.1"/>
    <property type="molecule type" value="Genomic_DNA"/>
</dbReference>
<protein>
    <submittedName>
        <fullName evidence="2">Uncharacterized protein</fullName>
    </submittedName>
</protein>
<dbReference type="RefSeq" id="WP_166586128.1">
    <property type="nucleotide sequence ID" value="NZ_WWEO01000042.1"/>
</dbReference>
<comment type="caution">
    <text evidence="2">The sequence shown here is derived from an EMBL/GenBank/DDBJ whole genome shotgun (WGS) entry which is preliminary data.</text>
</comment>
<keyword evidence="1" id="KW-0472">Membrane</keyword>
<dbReference type="AlphaFoldDB" id="A0A966DV32"/>